<proteinExistence type="predicted"/>
<name>A0A4Y2KE48_ARAVE</name>
<evidence type="ECO:0000256" key="1">
    <source>
        <dbReference type="SAM" id="MobiDB-lite"/>
    </source>
</evidence>
<feature type="region of interest" description="Disordered" evidence="1">
    <location>
        <begin position="63"/>
        <end position="85"/>
    </location>
</feature>
<reference evidence="2 3" key="1">
    <citation type="journal article" date="2019" name="Sci. Rep.">
        <title>Orb-weaving spider Araneus ventricosus genome elucidates the spidroin gene catalogue.</title>
        <authorList>
            <person name="Kono N."/>
            <person name="Nakamura H."/>
            <person name="Ohtoshi R."/>
            <person name="Moran D.A.P."/>
            <person name="Shinohara A."/>
            <person name="Yoshida Y."/>
            <person name="Fujiwara M."/>
            <person name="Mori M."/>
            <person name="Tomita M."/>
            <person name="Arakawa K."/>
        </authorList>
    </citation>
    <scope>NUCLEOTIDE SEQUENCE [LARGE SCALE GENOMIC DNA]</scope>
</reference>
<evidence type="ECO:0000313" key="2">
    <source>
        <dbReference type="EMBL" id="GBM99702.1"/>
    </source>
</evidence>
<comment type="caution">
    <text evidence="2">The sequence shown here is derived from an EMBL/GenBank/DDBJ whole genome shotgun (WGS) entry which is preliminary data.</text>
</comment>
<dbReference type="Proteomes" id="UP000499080">
    <property type="component" value="Unassembled WGS sequence"/>
</dbReference>
<accession>A0A4Y2KE48</accession>
<protein>
    <submittedName>
        <fullName evidence="2">Uncharacterized protein</fullName>
    </submittedName>
</protein>
<evidence type="ECO:0000313" key="3">
    <source>
        <dbReference type="Proteomes" id="UP000499080"/>
    </source>
</evidence>
<dbReference type="AlphaFoldDB" id="A0A4Y2KE48"/>
<keyword evidence="3" id="KW-1185">Reference proteome</keyword>
<organism evidence="2 3">
    <name type="scientific">Araneus ventricosus</name>
    <name type="common">Orbweaver spider</name>
    <name type="synonym">Epeira ventricosa</name>
    <dbReference type="NCBI Taxonomy" id="182803"/>
    <lineage>
        <taxon>Eukaryota</taxon>
        <taxon>Metazoa</taxon>
        <taxon>Ecdysozoa</taxon>
        <taxon>Arthropoda</taxon>
        <taxon>Chelicerata</taxon>
        <taxon>Arachnida</taxon>
        <taxon>Araneae</taxon>
        <taxon>Araneomorphae</taxon>
        <taxon>Entelegynae</taxon>
        <taxon>Araneoidea</taxon>
        <taxon>Araneidae</taxon>
        <taxon>Araneus</taxon>
    </lineage>
</organism>
<sequence>MKGKFLSFSPELSCQSKHFFSLYVPALAPRAVARASGRLCRHDWVTALELVDKLDAYEDVRGTNRKNSSNGYIKRDIPKTDGKHKLQNSKFRARNEFYLKK</sequence>
<dbReference type="EMBL" id="BGPR01004441">
    <property type="protein sequence ID" value="GBM99702.1"/>
    <property type="molecule type" value="Genomic_DNA"/>
</dbReference>
<gene>
    <name evidence="2" type="ORF">AVEN_104061_1</name>
</gene>
<feature type="compositionally biased region" description="Basic and acidic residues" evidence="1">
    <location>
        <begin position="73"/>
        <end position="84"/>
    </location>
</feature>